<evidence type="ECO:0000313" key="2">
    <source>
        <dbReference type="EMBL" id="AFL95484.1"/>
    </source>
</evidence>
<feature type="transmembrane region" description="Helical" evidence="1">
    <location>
        <begin position="106"/>
        <end position="131"/>
    </location>
</feature>
<keyword evidence="1" id="KW-0812">Transmembrane</keyword>
<dbReference type="KEGG" id="thm:CL1_1285"/>
<gene>
    <name evidence="2" type="ORF">CL1_1285</name>
</gene>
<reference evidence="2 3" key="1">
    <citation type="journal article" date="2012" name="J. Bacteriol.">
        <title>Complete Genome Sequence of the Hyperthermophilic Archaeon Thermococcus sp. Strain CL1, Isolated from a Paralvinella sp. Polychaete Worm Collected from a Hydrothermal Vent.</title>
        <authorList>
            <person name="Jung J.H."/>
            <person name="Holden J.F."/>
            <person name="Seo D.H."/>
            <person name="Park K.H."/>
            <person name="Shin H."/>
            <person name="Ryu S."/>
            <person name="Lee J.H."/>
            <person name="Park C.S."/>
        </authorList>
    </citation>
    <scope>NUCLEOTIDE SEQUENCE [LARGE SCALE GENOMIC DNA]</scope>
    <source>
        <strain evidence="3">DSM 27260 / KACC 17922 / CL1</strain>
    </source>
</reference>
<organism evidence="2 3">
    <name type="scientific">Thermococcus cleftensis (strain DSM 27260 / KACC 17922 / CL1)</name>
    <dbReference type="NCBI Taxonomy" id="163003"/>
    <lineage>
        <taxon>Archaea</taxon>
        <taxon>Methanobacteriati</taxon>
        <taxon>Methanobacteriota</taxon>
        <taxon>Thermococci</taxon>
        <taxon>Thermococcales</taxon>
        <taxon>Thermococcaceae</taxon>
        <taxon>Thermococcus</taxon>
    </lineage>
</organism>
<dbReference type="EMBL" id="CP003651">
    <property type="protein sequence ID" value="AFL95484.1"/>
    <property type="molecule type" value="Genomic_DNA"/>
</dbReference>
<accession>I3ZUV0</accession>
<keyword evidence="1" id="KW-1133">Transmembrane helix</keyword>
<feature type="transmembrane region" description="Helical" evidence="1">
    <location>
        <begin position="12"/>
        <end position="32"/>
    </location>
</feature>
<proteinExistence type="predicted"/>
<evidence type="ECO:0000313" key="3">
    <source>
        <dbReference type="Proteomes" id="UP000006064"/>
    </source>
</evidence>
<dbReference type="InterPro" id="IPR036927">
    <property type="entry name" value="Cyt_c_oxase-like_su1_sf"/>
</dbReference>
<dbReference type="Proteomes" id="UP000006064">
    <property type="component" value="Chromosome"/>
</dbReference>
<feature type="transmembrane region" description="Helical" evidence="1">
    <location>
        <begin position="143"/>
        <end position="162"/>
    </location>
</feature>
<evidence type="ECO:0000256" key="1">
    <source>
        <dbReference type="SAM" id="Phobius"/>
    </source>
</evidence>
<protein>
    <submittedName>
        <fullName evidence="2">Uncharacterized protein</fullName>
    </submittedName>
</protein>
<dbReference type="HOGENOM" id="CLU_1060151_0_0_2"/>
<feature type="transmembrane region" description="Helical" evidence="1">
    <location>
        <begin position="168"/>
        <end position="188"/>
    </location>
</feature>
<keyword evidence="3" id="KW-1185">Reference proteome</keyword>
<feature type="transmembrane region" description="Helical" evidence="1">
    <location>
        <begin position="72"/>
        <end position="94"/>
    </location>
</feature>
<dbReference type="STRING" id="163003.CL1_1285"/>
<dbReference type="AlphaFoldDB" id="I3ZUV0"/>
<sequence>MGLDWQSFGANLIISAIATILLILANWVVNAWDRHSGWGQWKQTFLRYSPVLSVYVEVQKQKIRILEKWKTIGGLLFFVLVSLNVFEMIFVPLLPSWWGRSPDGVYSLLLAIYFLLELLLMSSVLTRVLLGANVTREYHGVRFTIYSIYLSAIGIILAGMNLKRDEPSSLFGLLVFQAIVVGIVALAGKYLELSLFNILWNKRIKDDSYTVFPYLKLTLKSGRVISGRLVDFMDRSNLVIKHGREYIHVPWNEVEVIHILDQ</sequence>
<dbReference type="SUPFAM" id="SSF81442">
    <property type="entry name" value="Cytochrome c oxidase subunit I-like"/>
    <property type="match status" value="1"/>
</dbReference>
<keyword evidence="1" id="KW-0472">Membrane</keyword>
<name>I3ZUV0_THECF</name>